<comment type="caution">
    <text evidence="1">The sequence shown here is derived from an EMBL/GenBank/DDBJ whole genome shotgun (WGS) entry which is preliminary data.</text>
</comment>
<dbReference type="InterPro" id="IPR009003">
    <property type="entry name" value="Peptidase_S1_PA"/>
</dbReference>
<accession>A0A2N5C5Q9</accession>
<dbReference type="PANTHER" id="PTHR43019">
    <property type="entry name" value="SERINE ENDOPROTEASE DEGS"/>
    <property type="match status" value="1"/>
</dbReference>
<dbReference type="InterPro" id="IPR001940">
    <property type="entry name" value="Peptidase_S1C"/>
</dbReference>
<organism evidence="1 2">
    <name type="scientific">Cupriavidus pauculus</name>
    <dbReference type="NCBI Taxonomy" id="82633"/>
    <lineage>
        <taxon>Bacteria</taxon>
        <taxon>Pseudomonadati</taxon>
        <taxon>Pseudomonadota</taxon>
        <taxon>Betaproteobacteria</taxon>
        <taxon>Burkholderiales</taxon>
        <taxon>Burkholderiaceae</taxon>
        <taxon>Cupriavidus</taxon>
    </lineage>
</organism>
<dbReference type="AlphaFoldDB" id="A0A2N5C5Q9"/>
<evidence type="ECO:0000313" key="2">
    <source>
        <dbReference type="Proteomes" id="UP000234341"/>
    </source>
</evidence>
<proteinExistence type="predicted"/>
<dbReference type="Pfam" id="PF13365">
    <property type="entry name" value="Trypsin_2"/>
    <property type="match status" value="1"/>
</dbReference>
<dbReference type="GO" id="GO:0006508">
    <property type="term" value="P:proteolysis"/>
    <property type="evidence" value="ECO:0007669"/>
    <property type="project" value="InterPro"/>
</dbReference>
<evidence type="ECO:0000313" key="1">
    <source>
        <dbReference type="EMBL" id="PLP97569.1"/>
    </source>
</evidence>
<dbReference type="OrthoDB" id="8559002at2"/>
<sequence>MLRAAGRRLCIRLGKMRCALRRADHAGCKRGAASCDLASVSGRVPQTTKISTGKVKHMANFWGRRLASRCVVMALASATLATAAHAMDAADLYDRRAPSIWVVKVFDGQKKQTGVGSAVATGKDELTTNCHVLRNAKSVSVVHTGKTLPATLRHADPERDLCILVAPGINAPVVPIAPISSIRVGQRVYAIGAPRGLELTLSDGLIASLHRNETGELTQIQISVPVSPGSSGGGLFDTDGRLIGVPYMTLREAQNVNFAIPSTWIAEVPARSAVAVANYRAEVAARNAATAAAVATAGTLAARGPQLGRKLNGAEIREHYRTHTHFFGRDPSDVQYTFDFDGGGKMGVKHVWTRGNAYSDGSFTVAEDSDQVCLTMNNPRFIAMTSCYELYDNAGKFTLKSVSREYALTYPDAEQAVQQLN</sequence>
<dbReference type="InterPro" id="IPR043504">
    <property type="entry name" value="Peptidase_S1_PA_chymotrypsin"/>
</dbReference>
<name>A0A2N5C5Q9_9BURK</name>
<dbReference type="GO" id="GO:0004252">
    <property type="term" value="F:serine-type endopeptidase activity"/>
    <property type="evidence" value="ECO:0007669"/>
    <property type="project" value="InterPro"/>
</dbReference>
<dbReference type="Gene3D" id="2.40.10.10">
    <property type="entry name" value="Trypsin-like serine proteases"/>
    <property type="match status" value="2"/>
</dbReference>
<dbReference type="SUPFAM" id="SSF50494">
    <property type="entry name" value="Trypsin-like serine proteases"/>
    <property type="match status" value="1"/>
</dbReference>
<protein>
    <recommendedName>
        <fullName evidence="3">Serine protease</fullName>
    </recommendedName>
</protein>
<dbReference type="PANTHER" id="PTHR43019:SF23">
    <property type="entry name" value="PROTEASE DO-LIKE 5, CHLOROPLASTIC"/>
    <property type="match status" value="1"/>
</dbReference>
<gene>
    <name evidence="1" type="ORF">CYJ10_25730</name>
</gene>
<dbReference type="EMBL" id="PJRP01000016">
    <property type="protein sequence ID" value="PLP97569.1"/>
    <property type="molecule type" value="Genomic_DNA"/>
</dbReference>
<evidence type="ECO:0008006" key="3">
    <source>
        <dbReference type="Google" id="ProtNLM"/>
    </source>
</evidence>
<dbReference type="Proteomes" id="UP000234341">
    <property type="component" value="Unassembled WGS sequence"/>
</dbReference>
<reference evidence="1 2" key="1">
    <citation type="submission" date="2017-12" db="EMBL/GenBank/DDBJ databases">
        <title>Genome sequence of the active heterotrophic nitrifier-denitrifier, Cupriavidus pauculus UM1.</title>
        <authorList>
            <person name="Putonti C."/>
            <person name="Castignetti D."/>
        </authorList>
    </citation>
    <scope>NUCLEOTIDE SEQUENCE [LARGE SCALE GENOMIC DNA]</scope>
    <source>
        <strain evidence="1 2">UM1</strain>
    </source>
</reference>
<dbReference type="PRINTS" id="PR00834">
    <property type="entry name" value="PROTEASES2C"/>
</dbReference>